<gene>
    <name evidence="1" type="ORF">RHMOL_Rhmol03G0094600</name>
</gene>
<evidence type="ECO:0000313" key="1">
    <source>
        <dbReference type="EMBL" id="KAI8563207.1"/>
    </source>
</evidence>
<comment type="caution">
    <text evidence="1">The sequence shown here is derived from an EMBL/GenBank/DDBJ whole genome shotgun (WGS) entry which is preliminary data.</text>
</comment>
<dbReference type="EMBL" id="CM046390">
    <property type="protein sequence ID" value="KAI8563207.1"/>
    <property type="molecule type" value="Genomic_DNA"/>
</dbReference>
<sequence length="450" mass="49747">MAATQCLLLLTFLSILLVSSYDGVDANLQPTAGTKDGSEQWGYVEVRPKAHMFWWYYRSPSRVNDPSNPWPIILWLQGGPDSPVATGFSYVEDENLVVKTDEEAATDLTTLLKALFNGNETLQNSPLFIVAESYGGKFAVTLGVSALRAIAAGELKLQLGGVALGDSWISPEDFVFSWGPLLKDVSRLDNNGLSGSNRLAGIIQQQIEDGKYEDATSTWGDLEDFVFENSNAVDFYNFMLDYSQDPTASQSEVSKSLMVEVYSKFIGAKTFSSVKGASSPDLGSLMNGPIKRKLKIIPNNVIWGGQGGLVFPAMVGDFMKPRINEVDELLAEGINVTIYNGQVLWIFHSFPRQQLLECVCFSDIDRSSNKHIYINSFSRWDGLKAYLESDRTPLYCGEDGTVTKGFVRSYKNFFFYWILGAGHFVPVDQPCVALQMVGSITRSPNTNSSF</sequence>
<name>A0ACC0PDU6_RHOML</name>
<protein>
    <submittedName>
        <fullName evidence="1">Uncharacterized protein</fullName>
    </submittedName>
</protein>
<organism evidence="1 2">
    <name type="scientific">Rhododendron molle</name>
    <name type="common">Chinese azalea</name>
    <name type="synonym">Azalea mollis</name>
    <dbReference type="NCBI Taxonomy" id="49168"/>
    <lineage>
        <taxon>Eukaryota</taxon>
        <taxon>Viridiplantae</taxon>
        <taxon>Streptophyta</taxon>
        <taxon>Embryophyta</taxon>
        <taxon>Tracheophyta</taxon>
        <taxon>Spermatophyta</taxon>
        <taxon>Magnoliopsida</taxon>
        <taxon>eudicotyledons</taxon>
        <taxon>Gunneridae</taxon>
        <taxon>Pentapetalae</taxon>
        <taxon>asterids</taxon>
        <taxon>Ericales</taxon>
        <taxon>Ericaceae</taxon>
        <taxon>Ericoideae</taxon>
        <taxon>Rhodoreae</taxon>
        <taxon>Rhododendron</taxon>
    </lineage>
</organism>
<dbReference type="Proteomes" id="UP001062846">
    <property type="component" value="Chromosome 3"/>
</dbReference>
<evidence type="ECO:0000313" key="2">
    <source>
        <dbReference type="Proteomes" id="UP001062846"/>
    </source>
</evidence>
<keyword evidence="2" id="KW-1185">Reference proteome</keyword>
<reference evidence="1" key="1">
    <citation type="submission" date="2022-02" db="EMBL/GenBank/DDBJ databases">
        <title>Plant Genome Project.</title>
        <authorList>
            <person name="Zhang R.-G."/>
        </authorList>
    </citation>
    <scope>NUCLEOTIDE SEQUENCE</scope>
    <source>
        <strain evidence="1">AT1</strain>
    </source>
</reference>
<accession>A0ACC0PDU6</accession>
<proteinExistence type="predicted"/>